<dbReference type="EMBL" id="LR217730">
    <property type="protein sequence ID" value="VFP85655.1"/>
    <property type="molecule type" value="Genomic_DNA"/>
</dbReference>
<sequence length="317" mass="36544">MAHTFIIVLVISTSISGLLWCIMVAKRIVNKNKEHIIQKPINNTLTISYKLQSWMKSIASIFPVLFLVFLIRAFCYEPFQIPSGSMMPTLLAGDFILVKKYAYGLRNPLTQHTFIHTGHPHRGDIVVFKYPKDTNQDYIKRVIGLPGDLVSYDLLRKTLSIQPDFMNVTNSKHLLEVTYAHVNTDDQKFIHSSKNELNYNINQKRIEALEPEGYRSVTRIEIFDNVKHLILLLNGEQKDVELNTQNGIVHQNMSWLVPKNMYFMMGDNRDNSSDSRYWGFVPENNLVGKATAIWMSFDKKEGKFPTGLRLDRIGVIH</sequence>
<dbReference type="GO" id="GO:0004252">
    <property type="term" value="F:serine-type endopeptidase activity"/>
    <property type="evidence" value="ECO:0007669"/>
    <property type="project" value="InterPro"/>
</dbReference>
<evidence type="ECO:0000313" key="17">
    <source>
        <dbReference type="Proteomes" id="UP000294343"/>
    </source>
</evidence>
<dbReference type="InterPro" id="IPR000223">
    <property type="entry name" value="Pept_S26A_signal_pept_1"/>
</dbReference>
<comment type="catalytic activity">
    <reaction evidence="1 13">
        <text>Cleavage of hydrophobic, N-terminal signal or leader sequences from secreted and periplasmic proteins.</text>
        <dbReference type="EC" id="3.4.21.89"/>
    </reaction>
</comment>
<evidence type="ECO:0000256" key="5">
    <source>
        <dbReference type="ARBA" id="ARBA00019232"/>
    </source>
</evidence>
<dbReference type="Pfam" id="PF10502">
    <property type="entry name" value="Peptidase_S26"/>
    <property type="match status" value="1"/>
</dbReference>
<evidence type="ECO:0000256" key="8">
    <source>
        <dbReference type="ARBA" id="ARBA00022692"/>
    </source>
</evidence>
<keyword evidence="7 13" id="KW-0645">Protease</keyword>
<dbReference type="InterPro" id="IPR019533">
    <property type="entry name" value="Peptidase_S26"/>
</dbReference>
<dbReference type="GO" id="GO:0006465">
    <property type="term" value="P:signal peptide processing"/>
    <property type="evidence" value="ECO:0007669"/>
    <property type="project" value="InterPro"/>
</dbReference>
<keyword evidence="8 13" id="KW-0812">Transmembrane</keyword>
<evidence type="ECO:0000256" key="9">
    <source>
        <dbReference type="ARBA" id="ARBA00022801"/>
    </source>
</evidence>
<evidence type="ECO:0000256" key="12">
    <source>
        <dbReference type="PIRSR" id="PIRSR600223-1"/>
    </source>
</evidence>
<keyword evidence="6" id="KW-1003">Cell membrane</keyword>
<keyword evidence="11 13" id="KW-0472">Membrane</keyword>
<feature type="transmembrane region" description="Helical" evidence="13">
    <location>
        <begin position="58"/>
        <end position="79"/>
    </location>
</feature>
<reference evidence="16 17" key="1">
    <citation type="submission" date="2019-02" db="EMBL/GenBank/DDBJ databases">
        <authorList>
            <person name="Manzano-Marin A."/>
            <person name="Manzano-Marin A."/>
        </authorList>
    </citation>
    <scope>NUCLEOTIDE SEQUENCE [LARGE SCALE GENOMIC DNA]</scope>
    <source>
        <strain evidence="16 17">ErCipseudotsugae</strain>
    </source>
</reference>
<keyword evidence="9 13" id="KW-0378">Hydrolase</keyword>
<dbReference type="SUPFAM" id="SSF51306">
    <property type="entry name" value="LexA/Signal peptidase"/>
    <property type="match status" value="1"/>
</dbReference>
<dbReference type="NCBIfam" id="NF008114">
    <property type="entry name" value="PRK10861.1"/>
    <property type="match status" value="1"/>
</dbReference>
<dbReference type="NCBIfam" id="TIGR02227">
    <property type="entry name" value="sigpep_I_bact"/>
    <property type="match status" value="1"/>
</dbReference>
<comment type="subcellular location">
    <subcellularLocation>
        <location evidence="2">Cell membrane</location>
        <topology evidence="2">Multi-pass membrane protein</topology>
    </subcellularLocation>
    <subcellularLocation>
        <location evidence="14">Membrane</location>
        <topology evidence="14">Multi-pass membrane protein</topology>
    </subcellularLocation>
</comment>
<dbReference type="EC" id="3.4.21.89" evidence="4 13"/>
<protein>
    <recommendedName>
        <fullName evidence="5 13">Signal peptidase I</fullName>
        <ecNumber evidence="4 13">3.4.21.89</ecNumber>
    </recommendedName>
</protein>
<evidence type="ECO:0000256" key="6">
    <source>
        <dbReference type="ARBA" id="ARBA00022475"/>
    </source>
</evidence>
<evidence type="ECO:0000259" key="15">
    <source>
        <dbReference type="Pfam" id="PF10502"/>
    </source>
</evidence>
<dbReference type="InterPro" id="IPR036286">
    <property type="entry name" value="LexA/Signal_pep-like_sf"/>
</dbReference>
<dbReference type="InterPro" id="IPR019757">
    <property type="entry name" value="Pept_S26A_signal_pept_1_Lys-AS"/>
</dbReference>
<accession>A0A451DG96</accession>
<dbReference type="AlphaFoldDB" id="A0A451DG96"/>
<evidence type="ECO:0000256" key="10">
    <source>
        <dbReference type="ARBA" id="ARBA00022989"/>
    </source>
</evidence>
<feature type="active site" evidence="12">
    <location>
        <position position="140"/>
    </location>
</feature>
<dbReference type="CDD" id="cd06530">
    <property type="entry name" value="S26_SPase_I"/>
    <property type="match status" value="1"/>
</dbReference>
<gene>
    <name evidence="16" type="primary">lepB</name>
    <name evidence="16" type="ORF">ERCIPSPA2889_070</name>
</gene>
<evidence type="ECO:0000256" key="3">
    <source>
        <dbReference type="ARBA" id="ARBA00009370"/>
    </source>
</evidence>
<evidence type="ECO:0000256" key="1">
    <source>
        <dbReference type="ARBA" id="ARBA00000677"/>
    </source>
</evidence>
<evidence type="ECO:0000256" key="4">
    <source>
        <dbReference type="ARBA" id="ARBA00013208"/>
    </source>
</evidence>
<dbReference type="PROSITE" id="PS00760">
    <property type="entry name" value="SPASE_I_2"/>
    <property type="match status" value="1"/>
</dbReference>
<dbReference type="RefSeq" id="WP_157988908.1">
    <property type="nucleotide sequence ID" value="NZ_LR217730.1"/>
</dbReference>
<dbReference type="OrthoDB" id="9815782at2"/>
<comment type="similarity">
    <text evidence="3 14">Belongs to the peptidase S26 family.</text>
</comment>
<dbReference type="PRINTS" id="PR00727">
    <property type="entry name" value="LEADERPTASE"/>
</dbReference>
<evidence type="ECO:0000256" key="13">
    <source>
        <dbReference type="RuleBase" id="RU003993"/>
    </source>
</evidence>
<dbReference type="PROSITE" id="PS00761">
    <property type="entry name" value="SPASE_I_3"/>
    <property type="match status" value="1"/>
</dbReference>
<name>A0A451DG96_9GAMM</name>
<evidence type="ECO:0000256" key="2">
    <source>
        <dbReference type="ARBA" id="ARBA00004651"/>
    </source>
</evidence>
<keyword evidence="10 13" id="KW-1133">Transmembrane helix</keyword>
<organism evidence="16 17">
    <name type="scientific">Candidatus Erwinia haradaeae</name>
    <dbReference type="NCBI Taxonomy" id="1922217"/>
    <lineage>
        <taxon>Bacteria</taxon>
        <taxon>Pseudomonadati</taxon>
        <taxon>Pseudomonadota</taxon>
        <taxon>Gammaproteobacteria</taxon>
        <taxon>Enterobacterales</taxon>
        <taxon>Erwiniaceae</taxon>
        <taxon>Erwinia</taxon>
    </lineage>
</organism>
<proteinExistence type="inferred from homology"/>
<dbReference type="GO" id="GO:0009003">
    <property type="term" value="F:signal peptidase activity"/>
    <property type="evidence" value="ECO:0007669"/>
    <property type="project" value="UniProtKB-EC"/>
</dbReference>
<dbReference type="InterPro" id="IPR019756">
    <property type="entry name" value="Pept_S26A_signal_pept_1_Ser-AS"/>
</dbReference>
<feature type="transmembrane region" description="Helical" evidence="13">
    <location>
        <begin position="6"/>
        <end position="25"/>
    </location>
</feature>
<dbReference type="GO" id="GO:0005886">
    <property type="term" value="C:plasma membrane"/>
    <property type="evidence" value="ECO:0007669"/>
    <property type="project" value="UniProtKB-SubCell"/>
</dbReference>
<feature type="domain" description="Peptidase S26" evidence="15">
    <location>
        <begin position="55"/>
        <end position="294"/>
    </location>
</feature>
<dbReference type="Gene3D" id="2.170.230.10">
    <property type="match status" value="1"/>
</dbReference>
<dbReference type="InterPro" id="IPR019758">
    <property type="entry name" value="Pept_S26A_signal_pept_1_CS"/>
</dbReference>
<evidence type="ECO:0000256" key="14">
    <source>
        <dbReference type="RuleBase" id="RU362042"/>
    </source>
</evidence>
<dbReference type="Gene3D" id="2.10.109.10">
    <property type="entry name" value="Umud Fragment, subunit A"/>
    <property type="match status" value="1"/>
</dbReference>
<evidence type="ECO:0000313" key="16">
    <source>
        <dbReference type="EMBL" id="VFP85655.1"/>
    </source>
</evidence>
<dbReference type="PANTHER" id="PTHR43390:SF1">
    <property type="entry name" value="CHLOROPLAST PROCESSING PEPTIDASE"/>
    <property type="match status" value="1"/>
</dbReference>
<dbReference type="Proteomes" id="UP000294343">
    <property type="component" value="Chromosome"/>
</dbReference>
<dbReference type="PROSITE" id="PS00501">
    <property type="entry name" value="SPASE_I_1"/>
    <property type="match status" value="1"/>
</dbReference>
<evidence type="ECO:0000256" key="7">
    <source>
        <dbReference type="ARBA" id="ARBA00022670"/>
    </source>
</evidence>
<dbReference type="InterPro" id="IPR019766">
    <property type="entry name" value="Sign_pep_all-beta_subdom"/>
</dbReference>
<dbReference type="PANTHER" id="PTHR43390">
    <property type="entry name" value="SIGNAL PEPTIDASE I"/>
    <property type="match status" value="1"/>
</dbReference>
<evidence type="ECO:0000256" key="11">
    <source>
        <dbReference type="ARBA" id="ARBA00023136"/>
    </source>
</evidence>
<feature type="active site" evidence="12">
    <location>
        <position position="85"/>
    </location>
</feature>